<feature type="chain" id="PRO_5046126300" evidence="1">
    <location>
        <begin position="23"/>
        <end position="540"/>
    </location>
</feature>
<dbReference type="PROSITE" id="PS51272">
    <property type="entry name" value="SLH"/>
    <property type="match status" value="2"/>
</dbReference>
<organism evidence="3 4">
    <name type="scientific">Tumebacillus lipolyticus</name>
    <dbReference type="NCBI Taxonomy" id="1280370"/>
    <lineage>
        <taxon>Bacteria</taxon>
        <taxon>Bacillati</taxon>
        <taxon>Bacillota</taxon>
        <taxon>Bacilli</taxon>
        <taxon>Bacillales</taxon>
        <taxon>Alicyclobacillaceae</taxon>
        <taxon>Tumebacillus</taxon>
    </lineage>
</organism>
<feature type="domain" description="SLH" evidence="2">
    <location>
        <begin position="481"/>
        <end position="540"/>
    </location>
</feature>
<name>A0ABW4ZY55_9BACL</name>
<dbReference type="RefSeq" id="WP_386046633.1">
    <property type="nucleotide sequence ID" value="NZ_JBHUIO010000005.1"/>
</dbReference>
<dbReference type="PANTHER" id="PTHR40446:SF2">
    <property type="entry name" value="N-ACETYLGLUCOSAMINE-1-PHOSPHODIESTER ALPHA-N-ACETYLGLUCOSAMINIDASE"/>
    <property type="match status" value="1"/>
</dbReference>
<evidence type="ECO:0000256" key="1">
    <source>
        <dbReference type="SAM" id="SignalP"/>
    </source>
</evidence>
<feature type="signal peptide" evidence="1">
    <location>
        <begin position="1"/>
        <end position="22"/>
    </location>
</feature>
<comment type="caution">
    <text evidence="3">The sequence shown here is derived from an EMBL/GenBank/DDBJ whole genome shotgun (WGS) entry which is preliminary data.</text>
</comment>
<accession>A0ABW4ZY55</accession>
<proteinExistence type="predicted"/>
<sequence>MKRTVVAALLSTALLASVPAIASADYAGVGAASQTVLGRSVQLVYVNLNDTNLEVKAVSAEGKVGETESLAALAQRNGALAAINGGYFNAYSDGQPLTVVRTNGKFVHNGSFGAVFGINTLNEPYFGRIYPTIEGGSDGSWSWPNTWSAWGINHYYDNPSAISILTPDAKKRALPASGKTVVVQNGVVSKIVNGDAAIPANGYLVHFGANVASSASVFDVGEKADYKITYRNSGGQPVNLDALGNMMGGGPLLVSGGAVVVDPIAEKFTDPKQTSRTSRSIRTFVGWRSDNRLVMGTVPNVSVYELADVAKALGMVHAVGMDSGATAGLYANGSYLTTPGREVPNAIIVKKRDASSVNASGYVDVYNDHYAYDAIARLKQKGVMNGEVVGSARFFKPSQTMTRAELAAVLTNAFQLPKDGKHTFRDAAGTWYDSFAGAVVNAGYMAGYSSTDFGGKDPVTEEQIVAILARVLAKSGVKETAKDRWLQDPPSSWLEKDVHLAIKQGLIVDAFGDKAFVPKEQAKRAGVASLLDVAMKKVGK</sequence>
<evidence type="ECO:0000313" key="4">
    <source>
        <dbReference type="Proteomes" id="UP001597343"/>
    </source>
</evidence>
<protein>
    <submittedName>
        <fullName evidence="3">Phosphodiester glycosidase family protein</fullName>
    </submittedName>
</protein>
<keyword evidence="3" id="KW-0326">Glycosidase</keyword>
<dbReference type="Pfam" id="PF09992">
    <property type="entry name" value="NAGPA"/>
    <property type="match status" value="1"/>
</dbReference>
<dbReference type="Pfam" id="PF00395">
    <property type="entry name" value="SLH"/>
    <property type="match status" value="2"/>
</dbReference>
<gene>
    <name evidence="3" type="ORF">ACFSOY_11285</name>
</gene>
<dbReference type="GO" id="GO:0016798">
    <property type="term" value="F:hydrolase activity, acting on glycosyl bonds"/>
    <property type="evidence" value="ECO:0007669"/>
    <property type="project" value="UniProtKB-KW"/>
</dbReference>
<dbReference type="Proteomes" id="UP001597343">
    <property type="component" value="Unassembled WGS sequence"/>
</dbReference>
<dbReference type="PANTHER" id="PTHR40446">
    <property type="entry name" value="N-ACETYLGLUCOSAMINE-1-PHOSPHODIESTER ALPHA-N-ACETYLGLUCOSAMINIDASE"/>
    <property type="match status" value="1"/>
</dbReference>
<dbReference type="InterPro" id="IPR018711">
    <property type="entry name" value="NAGPA"/>
</dbReference>
<evidence type="ECO:0000313" key="3">
    <source>
        <dbReference type="EMBL" id="MFD2170584.1"/>
    </source>
</evidence>
<keyword evidence="3" id="KW-0378">Hydrolase</keyword>
<keyword evidence="1" id="KW-0732">Signal</keyword>
<feature type="domain" description="SLH" evidence="2">
    <location>
        <begin position="358"/>
        <end position="424"/>
    </location>
</feature>
<keyword evidence="4" id="KW-1185">Reference proteome</keyword>
<evidence type="ECO:0000259" key="2">
    <source>
        <dbReference type="PROSITE" id="PS51272"/>
    </source>
</evidence>
<dbReference type="EMBL" id="JBHUIO010000005">
    <property type="protein sequence ID" value="MFD2170584.1"/>
    <property type="molecule type" value="Genomic_DNA"/>
</dbReference>
<dbReference type="InterPro" id="IPR001119">
    <property type="entry name" value="SLH_dom"/>
</dbReference>
<reference evidence="4" key="1">
    <citation type="journal article" date="2019" name="Int. J. Syst. Evol. Microbiol.">
        <title>The Global Catalogue of Microorganisms (GCM) 10K type strain sequencing project: providing services to taxonomists for standard genome sequencing and annotation.</title>
        <authorList>
            <consortium name="The Broad Institute Genomics Platform"/>
            <consortium name="The Broad Institute Genome Sequencing Center for Infectious Disease"/>
            <person name="Wu L."/>
            <person name="Ma J."/>
        </authorList>
    </citation>
    <scope>NUCLEOTIDE SEQUENCE [LARGE SCALE GENOMIC DNA]</scope>
    <source>
        <strain evidence="4">CGMCC 1.13574</strain>
    </source>
</reference>